<dbReference type="Pfam" id="PF01435">
    <property type="entry name" value="Peptidase_M48"/>
    <property type="match status" value="1"/>
</dbReference>
<dbReference type="GO" id="GO:0008237">
    <property type="term" value="F:metallopeptidase activity"/>
    <property type="evidence" value="ECO:0007669"/>
    <property type="project" value="UniProtKB-KW"/>
</dbReference>
<comment type="similarity">
    <text evidence="6">Belongs to the peptidase M48 family.</text>
</comment>
<evidence type="ECO:0000256" key="4">
    <source>
        <dbReference type="ARBA" id="ARBA00022833"/>
    </source>
</evidence>
<dbReference type="Proteomes" id="UP001479520">
    <property type="component" value="Chromosome"/>
</dbReference>
<protein>
    <submittedName>
        <fullName evidence="8">M48 family metalloprotease</fullName>
        <ecNumber evidence="8">3.4.24.-</ecNumber>
    </submittedName>
</protein>
<feature type="domain" description="Peptidase M48" evidence="7">
    <location>
        <begin position="76"/>
        <end position="256"/>
    </location>
</feature>
<dbReference type="PANTHER" id="PTHR22726">
    <property type="entry name" value="METALLOENDOPEPTIDASE OMA1"/>
    <property type="match status" value="1"/>
</dbReference>
<keyword evidence="1 6" id="KW-0645">Protease</keyword>
<dbReference type="PANTHER" id="PTHR22726:SF1">
    <property type="entry name" value="METALLOENDOPEPTIDASE OMA1, MITOCHONDRIAL"/>
    <property type="match status" value="1"/>
</dbReference>
<dbReference type="RefSeq" id="WP_051295499.1">
    <property type="nucleotide sequence ID" value="NZ_CP151406.1"/>
</dbReference>
<gene>
    <name evidence="8" type="ORF">AADV58_08005</name>
</gene>
<keyword evidence="3 6" id="KW-0378">Hydrolase</keyword>
<keyword evidence="9" id="KW-1185">Reference proteome</keyword>
<organism evidence="8 9">
    <name type="scientific">Azonexus hydrophilus</name>
    <dbReference type="NCBI Taxonomy" id="418702"/>
    <lineage>
        <taxon>Bacteria</taxon>
        <taxon>Pseudomonadati</taxon>
        <taxon>Pseudomonadota</taxon>
        <taxon>Betaproteobacteria</taxon>
        <taxon>Rhodocyclales</taxon>
        <taxon>Azonexaceae</taxon>
        <taxon>Azonexus</taxon>
    </lineage>
</organism>
<evidence type="ECO:0000313" key="9">
    <source>
        <dbReference type="Proteomes" id="UP001479520"/>
    </source>
</evidence>
<name>A0ABZ2XKD5_9RHOO</name>
<keyword evidence="4 6" id="KW-0862">Zinc</keyword>
<accession>A0ABZ2XKD5</accession>
<proteinExistence type="inferred from homology"/>
<evidence type="ECO:0000313" key="8">
    <source>
        <dbReference type="EMBL" id="WZJ23081.1"/>
    </source>
</evidence>
<dbReference type="InterPro" id="IPR001915">
    <property type="entry name" value="Peptidase_M48"/>
</dbReference>
<dbReference type="InterPro" id="IPR051156">
    <property type="entry name" value="Mito/Outer_Membr_Metalloprot"/>
</dbReference>
<evidence type="ECO:0000256" key="6">
    <source>
        <dbReference type="RuleBase" id="RU003983"/>
    </source>
</evidence>
<evidence type="ECO:0000256" key="5">
    <source>
        <dbReference type="ARBA" id="ARBA00023049"/>
    </source>
</evidence>
<sequence length="291" mass="31492">MKTLIIALSGLLLASGCTEQLRRAGIDENQVQAISNVATTLSRPDYTPAEEAQIGQLSAATLLGAAPLIADRETMQYINQLGGWIARQTGRNDINWRFGVINSSNVNAFAAPDGYVFVTKGLLRTLNDESELAGVVAHEIAHVIKRHYLVAVRKKDTTNALANVAVTTAQKGGVKNADILAGPLANIVQNLYASGLDKGDEYEADRLGVVYATRAGYDPYGLPRVLNLYAQNANSNGFDLLFSTHPSPQDRLQQLGKAMGERLAAYETDKINNTAFLRIKRKAVQLPDPKS</sequence>
<dbReference type="PROSITE" id="PS51257">
    <property type="entry name" value="PROKAR_LIPOPROTEIN"/>
    <property type="match status" value="1"/>
</dbReference>
<evidence type="ECO:0000259" key="7">
    <source>
        <dbReference type="Pfam" id="PF01435"/>
    </source>
</evidence>
<keyword evidence="2" id="KW-0479">Metal-binding</keyword>
<keyword evidence="5 6" id="KW-0482">Metalloprotease</keyword>
<comment type="cofactor">
    <cofactor evidence="6">
        <name>Zn(2+)</name>
        <dbReference type="ChEBI" id="CHEBI:29105"/>
    </cofactor>
    <text evidence="6">Binds 1 zinc ion per subunit.</text>
</comment>
<evidence type="ECO:0000256" key="2">
    <source>
        <dbReference type="ARBA" id="ARBA00022723"/>
    </source>
</evidence>
<evidence type="ECO:0000256" key="3">
    <source>
        <dbReference type="ARBA" id="ARBA00022801"/>
    </source>
</evidence>
<dbReference type="EC" id="3.4.24.-" evidence="8"/>
<dbReference type="EMBL" id="CP151406">
    <property type="protein sequence ID" value="WZJ23081.1"/>
    <property type="molecule type" value="Genomic_DNA"/>
</dbReference>
<dbReference type="Gene3D" id="3.30.2010.10">
    <property type="entry name" value="Metalloproteases ('zincins'), catalytic domain"/>
    <property type="match status" value="1"/>
</dbReference>
<evidence type="ECO:0000256" key="1">
    <source>
        <dbReference type="ARBA" id="ARBA00022670"/>
    </source>
</evidence>
<reference evidence="8 9" key="1">
    <citation type="submission" date="2024-04" db="EMBL/GenBank/DDBJ databases">
        <title>Dissimilatory iodate-reducing microorganisms contribute to the enrichment of iodine in groundwater.</title>
        <authorList>
            <person name="Jiang Z."/>
        </authorList>
    </citation>
    <scope>NUCLEOTIDE SEQUENCE [LARGE SCALE GENOMIC DNA]</scope>
    <source>
        <strain evidence="8 9">NCP973</strain>
    </source>
</reference>